<protein>
    <submittedName>
        <fullName evidence="2">cAMP-binding protein-catabolite gene activator and regulatory subunit of cAMP-dependent protein kinase</fullName>
    </submittedName>
</protein>
<organism evidence="2 3">
    <name type="scientific">Puniceispirillum marinum (strain IMCC1322)</name>
    <dbReference type="NCBI Taxonomy" id="488538"/>
    <lineage>
        <taxon>Bacteria</taxon>
        <taxon>Pseudomonadati</taxon>
        <taxon>Pseudomonadota</taxon>
        <taxon>Alphaproteobacteria</taxon>
        <taxon>Candidatus Puniceispirillales</taxon>
        <taxon>Candidatus Puniceispirillaceae</taxon>
        <taxon>Candidatus Puniceispirillum</taxon>
    </lineage>
</organism>
<feature type="domain" description="Cyclic nucleotide-binding" evidence="1">
    <location>
        <begin position="14"/>
        <end position="94"/>
    </location>
</feature>
<gene>
    <name evidence="2" type="ordered locus">SAR116_1547</name>
</gene>
<dbReference type="RefSeq" id="WP_013046417.1">
    <property type="nucleotide sequence ID" value="NC_014010.1"/>
</dbReference>
<evidence type="ECO:0000313" key="3">
    <source>
        <dbReference type="Proteomes" id="UP000007460"/>
    </source>
</evidence>
<dbReference type="HOGENOM" id="CLU_1634008_0_0_5"/>
<dbReference type="STRING" id="488538.SAR116_1547"/>
<dbReference type="EMBL" id="CP001751">
    <property type="protein sequence ID" value="ADE39790.1"/>
    <property type="molecule type" value="Genomic_DNA"/>
</dbReference>
<dbReference type="OrthoDB" id="7870402at2"/>
<reference evidence="2 3" key="1">
    <citation type="journal article" date="2010" name="J. Bacteriol.">
        <title>Complete genome sequence of "Candidatus Puniceispirillum marinum" IMCC1322, a representative of the SAR116 clade in the Alphaproteobacteria.</title>
        <authorList>
            <person name="Oh H.M."/>
            <person name="Kwon K.K."/>
            <person name="Kang I."/>
            <person name="Kang S.G."/>
            <person name="Lee J.H."/>
            <person name="Kim S.J."/>
            <person name="Cho J.C."/>
        </authorList>
    </citation>
    <scope>NUCLEOTIDE SEQUENCE [LARGE SCALE GENOMIC DNA]</scope>
    <source>
        <strain evidence="2 3">IMCC1322</strain>
    </source>
</reference>
<keyword evidence="3" id="KW-1185">Reference proteome</keyword>
<dbReference type="InterPro" id="IPR014710">
    <property type="entry name" value="RmlC-like_jellyroll"/>
</dbReference>
<dbReference type="SUPFAM" id="SSF51206">
    <property type="entry name" value="cAMP-binding domain-like"/>
    <property type="match status" value="1"/>
</dbReference>
<accession>D5BU43</accession>
<dbReference type="eggNOG" id="COG0664">
    <property type="taxonomic scope" value="Bacteria"/>
</dbReference>
<sequence>MTAQTESDDGDIIRSWEPQAIIYEHDSSSFEAYLVLEGEVEIFAPLGLKLNTIGQGEIFGEASLLLNTKRSVTARAGNMPVKVRKIPSSYFDQLQNKDIVMTALLKNVQLRLKDSNKQSSDLAKEIGQILKLVEAQVNSNKEVSARLSSIHQKLNGEMIFGD</sequence>
<dbReference type="PROSITE" id="PS50042">
    <property type="entry name" value="CNMP_BINDING_3"/>
    <property type="match status" value="1"/>
</dbReference>
<name>D5BU43_PUNMI</name>
<dbReference type="KEGG" id="apb:SAR116_1547"/>
<dbReference type="Proteomes" id="UP000007460">
    <property type="component" value="Chromosome"/>
</dbReference>
<evidence type="ECO:0000313" key="2">
    <source>
        <dbReference type="EMBL" id="ADE39790.1"/>
    </source>
</evidence>
<dbReference type="InterPro" id="IPR018490">
    <property type="entry name" value="cNMP-bd_dom_sf"/>
</dbReference>
<dbReference type="CDD" id="cd00038">
    <property type="entry name" value="CAP_ED"/>
    <property type="match status" value="1"/>
</dbReference>
<evidence type="ECO:0000259" key="1">
    <source>
        <dbReference type="PROSITE" id="PS50042"/>
    </source>
</evidence>
<dbReference type="Gene3D" id="2.60.120.10">
    <property type="entry name" value="Jelly Rolls"/>
    <property type="match status" value="1"/>
</dbReference>
<proteinExistence type="predicted"/>
<dbReference type="Pfam" id="PF00027">
    <property type="entry name" value="cNMP_binding"/>
    <property type="match status" value="1"/>
</dbReference>
<dbReference type="InterPro" id="IPR000595">
    <property type="entry name" value="cNMP-bd_dom"/>
</dbReference>
<dbReference type="PANTHER" id="PTHR47823">
    <property type="entry name" value="ION_TRANS DOMAIN-CONTAINING PROTEIN"/>
    <property type="match status" value="1"/>
</dbReference>
<dbReference type="AlphaFoldDB" id="D5BU43"/>
<dbReference type="PANTHER" id="PTHR47823:SF9">
    <property type="entry name" value="CHROMOSOME UNDETERMINED SCAFFOLD_10, WHOLE GENOME SHOTGUN SEQUENCE"/>
    <property type="match status" value="1"/>
</dbReference>